<comment type="caution">
    <text evidence="1">The sequence shown here is derived from an EMBL/GenBank/DDBJ whole genome shotgun (WGS) entry which is preliminary data.</text>
</comment>
<accession>A0AAV5FQW8</accession>
<dbReference type="PANTHER" id="PTHR36898">
    <property type="entry name" value="OSJNBB0026I12.6 PROTEIN"/>
    <property type="match status" value="1"/>
</dbReference>
<gene>
    <name evidence="1" type="primary">gb25738</name>
    <name evidence="1" type="ORF">PR202_gb25738</name>
</gene>
<name>A0AAV5FQW8_ELECO</name>
<dbReference type="Proteomes" id="UP001054889">
    <property type="component" value="Unassembled WGS sequence"/>
</dbReference>
<reference evidence="1" key="1">
    <citation type="journal article" date="2018" name="DNA Res.">
        <title>Multiple hybrid de novo genome assembly of finger millet, an orphan allotetraploid crop.</title>
        <authorList>
            <person name="Hatakeyama M."/>
            <person name="Aluri S."/>
            <person name="Balachadran M.T."/>
            <person name="Sivarajan S.R."/>
            <person name="Patrignani A."/>
            <person name="Gruter S."/>
            <person name="Poveda L."/>
            <person name="Shimizu-Inatsugi R."/>
            <person name="Baeten J."/>
            <person name="Francoijs K.J."/>
            <person name="Nataraja K.N."/>
            <person name="Reddy Y.A.N."/>
            <person name="Phadnis S."/>
            <person name="Ravikumar R.L."/>
            <person name="Schlapbach R."/>
            <person name="Sreeman S.M."/>
            <person name="Shimizu K.K."/>
        </authorList>
    </citation>
    <scope>NUCLEOTIDE SEQUENCE</scope>
</reference>
<protein>
    <submittedName>
        <fullName evidence="1">Uncharacterized protein</fullName>
    </submittedName>
</protein>
<sequence length="114" mass="13021">MDTLIQASKDGDDSKLQDLLHEDTLLVEDLPEEEESNEECMKIADRWFEGLLCKDISVTNEVYAVHNVEIDRQMEVFLLKLLGCTKCACVHKFTFFLLPEVCESGVSEFESCLL</sequence>
<dbReference type="PANTHER" id="PTHR36898:SF1">
    <property type="entry name" value="OS04G0250700 PROTEIN"/>
    <property type="match status" value="1"/>
</dbReference>
<evidence type="ECO:0000313" key="2">
    <source>
        <dbReference type="Proteomes" id="UP001054889"/>
    </source>
</evidence>
<reference evidence="1" key="2">
    <citation type="submission" date="2021-12" db="EMBL/GenBank/DDBJ databases">
        <title>Resequencing data analysis of finger millet.</title>
        <authorList>
            <person name="Hatakeyama M."/>
            <person name="Aluri S."/>
            <person name="Balachadran M.T."/>
            <person name="Sivarajan S.R."/>
            <person name="Poveda L."/>
            <person name="Shimizu-Inatsugi R."/>
            <person name="Schlapbach R."/>
            <person name="Sreeman S.M."/>
            <person name="Shimizu K.K."/>
        </authorList>
    </citation>
    <scope>NUCLEOTIDE SEQUENCE</scope>
</reference>
<keyword evidence="2" id="KW-1185">Reference proteome</keyword>
<organism evidence="1 2">
    <name type="scientific">Eleusine coracana subsp. coracana</name>
    <dbReference type="NCBI Taxonomy" id="191504"/>
    <lineage>
        <taxon>Eukaryota</taxon>
        <taxon>Viridiplantae</taxon>
        <taxon>Streptophyta</taxon>
        <taxon>Embryophyta</taxon>
        <taxon>Tracheophyta</taxon>
        <taxon>Spermatophyta</taxon>
        <taxon>Magnoliopsida</taxon>
        <taxon>Liliopsida</taxon>
        <taxon>Poales</taxon>
        <taxon>Poaceae</taxon>
        <taxon>PACMAD clade</taxon>
        <taxon>Chloridoideae</taxon>
        <taxon>Cynodonteae</taxon>
        <taxon>Eleusininae</taxon>
        <taxon>Eleusine</taxon>
    </lineage>
</organism>
<dbReference type="EMBL" id="BQKI01000091">
    <property type="protein sequence ID" value="GJN36840.1"/>
    <property type="molecule type" value="Genomic_DNA"/>
</dbReference>
<proteinExistence type="predicted"/>
<dbReference type="AlphaFoldDB" id="A0AAV5FQW8"/>
<evidence type="ECO:0000313" key="1">
    <source>
        <dbReference type="EMBL" id="GJN36840.1"/>
    </source>
</evidence>